<protein>
    <submittedName>
        <fullName evidence="2">NAD-dependent epimerase/dehydratase family protein</fullName>
    </submittedName>
</protein>
<dbReference type="PANTHER" id="PTHR14097">
    <property type="entry name" value="OXIDOREDUCTASE HTATIP2"/>
    <property type="match status" value="1"/>
</dbReference>
<comment type="caution">
    <text evidence="2">The sequence shown here is derived from an EMBL/GenBank/DDBJ whole genome shotgun (WGS) entry which is preliminary data.</text>
</comment>
<dbReference type="EMBL" id="RXOC01000002">
    <property type="protein sequence ID" value="RXF71888.1"/>
    <property type="molecule type" value="Genomic_DNA"/>
</dbReference>
<evidence type="ECO:0000313" key="2">
    <source>
        <dbReference type="EMBL" id="RXF71888.1"/>
    </source>
</evidence>
<evidence type="ECO:0000313" key="3">
    <source>
        <dbReference type="Proteomes" id="UP000290848"/>
    </source>
</evidence>
<proteinExistence type="predicted"/>
<dbReference type="RefSeq" id="WP_128768137.1">
    <property type="nucleotide sequence ID" value="NZ_RXOC01000002.1"/>
</dbReference>
<dbReference type="Proteomes" id="UP000290848">
    <property type="component" value="Unassembled WGS sequence"/>
</dbReference>
<dbReference type="InterPro" id="IPR036291">
    <property type="entry name" value="NAD(P)-bd_dom_sf"/>
</dbReference>
<dbReference type="SUPFAM" id="SSF51735">
    <property type="entry name" value="NAD(P)-binding Rossmann-fold domains"/>
    <property type="match status" value="1"/>
</dbReference>
<dbReference type="InterPro" id="IPR016040">
    <property type="entry name" value="NAD(P)-bd_dom"/>
</dbReference>
<accession>A0A4Q0MEM1</accession>
<reference evidence="2 3" key="1">
    <citation type="submission" date="2018-12" db="EMBL/GenBank/DDBJ databases">
        <title>The Draft Genome Sequence of the Soil Bacterium Pedobacter tournemirensis R1.</title>
        <authorList>
            <person name="He J."/>
        </authorList>
    </citation>
    <scope>NUCLEOTIDE SEQUENCE [LARGE SCALE GENOMIC DNA]</scope>
    <source>
        <strain evidence="2 3">R1</strain>
    </source>
</reference>
<dbReference type="AlphaFoldDB" id="A0A4Q0MEM1"/>
<dbReference type="Gene3D" id="3.40.50.720">
    <property type="entry name" value="NAD(P)-binding Rossmann-like Domain"/>
    <property type="match status" value="1"/>
</dbReference>
<gene>
    <name evidence="2" type="ORF">EKH83_04165</name>
</gene>
<feature type="domain" description="NAD(P)-binding" evidence="1">
    <location>
        <begin position="8"/>
        <end position="121"/>
    </location>
</feature>
<name>A0A4Q0MEM1_9SPHI</name>
<dbReference type="Pfam" id="PF13460">
    <property type="entry name" value="NAD_binding_10"/>
    <property type="match status" value="1"/>
</dbReference>
<dbReference type="PANTHER" id="PTHR14097:SF7">
    <property type="entry name" value="OXIDOREDUCTASE HTATIP2"/>
    <property type="match status" value="1"/>
</dbReference>
<organism evidence="2 3">
    <name type="scientific">Arcticibacter tournemirensis</name>
    <dbReference type="NCBI Taxonomy" id="699437"/>
    <lineage>
        <taxon>Bacteria</taxon>
        <taxon>Pseudomonadati</taxon>
        <taxon>Bacteroidota</taxon>
        <taxon>Sphingobacteriia</taxon>
        <taxon>Sphingobacteriales</taxon>
        <taxon>Sphingobacteriaceae</taxon>
        <taxon>Arcticibacter</taxon>
    </lineage>
</organism>
<sequence>MKTVIIAGASGLVGSHLLRLLLDEKEIDEVIALVRKTLPITHTKLKQKVVSFTETGSFEGYLKGSAVFCCLGSTRKKTPDLNDYRKVDYTYPLLLAKIASENNVEQFHLVSALGADPGSVNFYSKLKGETEQDIKLLIFKSLHIYKPSLLTGNRIEKRPMERFAVMVMNIINPMLRGSLKKYQSIEAEVVARAMVKQYLKDLDGTFCYPSDKIKELV</sequence>
<evidence type="ECO:0000259" key="1">
    <source>
        <dbReference type="Pfam" id="PF13460"/>
    </source>
</evidence>